<dbReference type="Gene3D" id="4.10.1080.10">
    <property type="entry name" value="TSP type-3 repeat"/>
    <property type="match status" value="1"/>
</dbReference>
<dbReference type="PANTHER" id="PTHR37467:SF1">
    <property type="entry name" value="EXPORTED CALCIUM-BINDING GLYCOPROTEIN"/>
    <property type="match status" value="1"/>
</dbReference>
<feature type="compositionally biased region" description="Polar residues" evidence="5">
    <location>
        <begin position="102"/>
        <end position="127"/>
    </location>
</feature>
<feature type="compositionally biased region" description="Polar residues" evidence="5">
    <location>
        <begin position="13"/>
        <end position="30"/>
    </location>
</feature>
<sequence>MNDTDGDGLPNSYERSVTQTDPTQADSNGDSVIDGLEDWDSDGLVAYAEFREGTNPRDNDTDGDGLSDGFENPIQGLDPANLDTDKDGVTDDKEDLDGDGLTTENESRCNTSVRQPDTDNDSVSDGNEVNKFGTDPRTQTSDNDTLTDGEEIQIGTDPN</sequence>
<gene>
    <name evidence="6" type="ORF">GCM10009006_34330</name>
</gene>
<keyword evidence="4" id="KW-0106">Calcium</keyword>
<feature type="compositionally biased region" description="Basic and acidic residues" evidence="5">
    <location>
        <begin position="49"/>
        <end position="60"/>
    </location>
</feature>
<dbReference type="InterPro" id="IPR059100">
    <property type="entry name" value="TSP3_bac"/>
</dbReference>
<evidence type="ECO:0000313" key="7">
    <source>
        <dbReference type="Proteomes" id="UP000656367"/>
    </source>
</evidence>
<dbReference type="AlphaFoldDB" id="A0A830FRH4"/>
<keyword evidence="2" id="KW-0964">Secreted</keyword>
<comment type="subcellular location">
    <subcellularLocation>
        <location evidence="1">Secreted</location>
    </subcellularLocation>
</comment>
<dbReference type="InterPro" id="IPR028974">
    <property type="entry name" value="TSP_type-3_rpt"/>
</dbReference>
<reference evidence="6" key="2">
    <citation type="submission" date="2020-09" db="EMBL/GenBank/DDBJ databases">
        <authorList>
            <person name="Sun Q."/>
            <person name="Ohkuma M."/>
        </authorList>
    </citation>
    <scope>NUCLEOTIDE SEQUENCE</scope>
    <source>
        <strain evidence="6">JCM 15759</strain>
    </source>
</reference>
<evidence type="ECO:0008006" key="8">
    <source>
        <dbReference type="Google" id="ProtNLM"/>
    </source>
</evidence>
<evidence type="ECO:0000256" key="4">
    <source>
        <dbReference type="ARBA" id="ARBA00022837"/>
    </source>
</evidence>
<dbReference type="PANTHER" id="PTHR37467">
    <property type="entry name" value="EXPORTED CALCIUM-BINDING GLYCOPROTEIN-RELATED"/>
    <property type="match status" value="1"/>
</dbReference>
<evidence type="ECO:0000256" key="2">
    <source>
        <dbReference type="ARBA" id="ARBA00022525"/>
    </source>
</evidence>
<dbReference type="EMBL" id="BMON01000004">
    <property type="protein sequence ID" value="GGM50303.1"/>
    <property type="molecule type" value="Genomic_DNA"/>
</dbReference>
<proteinExistence type="predicted"/>
<evidence type="ECO:0000256" key="1">
    <source>
        <dbReference type="ARBA" id="ARBA00004613"/>
    </source>
</evidence>
<dbReference type="Proteomes" id="UP000656367">
    <property type="component" value="Unassembled WGS sequence"/>
</dbReference>
<dbReference type="GO" id="GO:0005509">
    <property type="term" value="F:calcium ion binding"/>
    <property type="evidence" value="ECO:0007669"/>
    <property type="project" value="InterPro"/>
</dbReference>
<dbReference type="Pfam" id="PF18884">
    <property type="entry name" value="TSP3_bac"/>
    <property type="match status" value="4"/>
</dbReference>
<evidence type="ECO:0000256" key="5">
    <source>
        <dbReference type="SAM" id="MobiDB-lite"/>
    </source>
</evidence>
<dbReference type="SUPFAM" id="SSF103647">
    <property type="entry name" value="TSP type-3 repeat"/>
    <property type="match status" value="2"/>
</dbReference>
<dbReference type="RefSeq" id="WP_229727362.1">
    <property type="nucleotide sequence ID" value="NZ_BMON01000004.1"/>
</dbReference>
<dbReference type="InterPro" id="IPR053180">
    <property type="entry name" value="Ca-binding_acidic-repeat"/>
</dbReference>
<evidence type="ECO:0000313" key="6">
    <source>
        <dbReference type="EMBL" id="GGM50303.1"/>
    </source>
</evidence>
<name>A0A830FRH4_HALAR</name>
<keyword evidence="3" id="KW-0732">Signal</keyword>
<comment type="caution">
    <text evidence="6">The sequence shown here is derived from an EMBL/GenBank/DDBJ whole genome shotgun (WGS) entry which is preliminary data.</text>
</comment>
<reference evidence="6" key="1">
    <citation type="journal article" date="2014" name="Int. J. Syst. Evol. Microbiol.">
        <title>Complete genome sequence of Corynebacterium casei LMG S-19264T (=DSM 44701T), isolated from a smear-ripened cheese.</title>
        <authorList>
            <consortium name="US DOE Joint Genome Institute (JGI-PGF)"/>
            <person name="Walter F."/>
            <person name="Albersmeier A."/>
            <person name="Kalinowski J."/>
            <person name="Ruckert C."/>
        </authorList>
    </citation>
    <scope>NUCLEOTIDE SEQUENCE</scope>
    <source>
        <strain evidence="6">JCM 15759</strain>
    </source>
</reference>
<evidence type="ECO:0000256" key="3">
    <source>
        <dbReference type="ARBA" id="ARBA00022729"/>
    </source>
</evidence>
<protein>
    <recommendedName>
        <fullName evidence="8">Calcium-binding protein</fullName>
    </recommendedName>
</protein>
<organism evidence="6 7">
    <name type="scientific">Haloarcula argentinensis</name>
    <dbReference type="NCBI Taxonomy" id="43776"/>
    <lineage>
        <taxon>Archaea</taxon>
        <taxon>Methanobacteriati</taxon>
        <taxon>Methanobacteriota</taxon>
        <taxon>Stenosarchaea group</taxon>
        <taxon>Halobacteria</taxon>
        <taxon>Halobacteriales</taxon>
        <taxon>Haloarculaceae</taxon>
        <taxon>Haloarcula</taxon>
    </lineage>
</organism>
<feature type="region of interest" description="Disordered" evidence="5">
    <location>
        <begin position="1"/>
        <end position="159"/>
    </location>
</feature>
<accession>A0A830FRH4</accession>